<dbReference type="PROSITE" id="PS51375">
    <property type="entry name" value="PPR"/>
    <property type="match status" value="2"/>
</dbReference>
<dbReference type="Pfam" id="PF23276">
    <property type="entry name" value="TPR_24"/>
    <property type="match status" value="1"/>
</dbReference>
<dbReference type="AlphaFoldDB" id="A0A1R3GFG2"/>
<comment type="caution">
    <text evidence="4">The sequence shown here is derived from an EMBL/GenBank/DDBJ whole genome shotgun (WGS) entry which is preliminary data.</text>
</comment>
<dbReference type="PANTHER" id="PTHR47913">
    <property type="entry name" value="OS01G0167750 PROTEIN"/>
    <property type="match status" value="1"/>
</dbReference>
<gene>
    <name evidence="4" type="ORF">CCACVL1_26241</name>
</gene>
<sequence>MAMYLKRFSPCKNLFSLLNQQVRSFARDPFPNKLTQYLQQAKLIDSIRLALRSGSPNSINPLLQHRLLDSLVVTNALRSAPSVDSAVSLMENLKQVPNFEHSHNTIFSYATVLAKFQRTEELKAFIGDIKGGKFKFGKVSFMNLLFWYSTAGDLDEVLTTYELYKSEEKRLSTEAYNIVMGAYAQKDMNSEAVEVFRGMIDNGAIPNSRTYTILLEHLVRLGKLDAAMEPGFTHDIYSVQRMMTLLARHGNVELVDKLINKVRREEMRLPFSTLKLLIEFYGNSKNADAALKVFREDRTLCGPISKFNLMLLHSSLLRTLTKCRRDTDILDVLDEMILNGVCPDIQTFSGLIYHFARQGDIKTVQLLCSMVKQNGMELETYMYKLLIEAYCKSQRAPLALRVFEDMRNSNLMPDAATKDLLVKSLWEEGRRKEAVAVEESFEDTNGVLPLALRGHLWTVSAEDLSRVYSIYSNSVRATA</sequence>
<feature type="repeat" description="PPR" evidence="2">
    <location>
        <begin position="172"/>
        <end position="206"/>
    </location>
</feature>
<evidence type="ECO:0000313" key="4">
    <source>
        <dbReference type="EMBL" id="OMO56828.1"/>
    </source>
</evidence>
<dbReference type="PANTHER" id="PTHR47913:SF1">
    <property type="entry name" value="OS01G0167750 PROTEIN"/>
    <property type="match status" value="1"/>
</dbReference>
<feature type="repeat" description="PPR" evidence="2">
    <location>
        <begin position="379"/>
        <end position="413"/>
    </location>
</feature>
<keyword evidence="1" id="KW-0677">Repeat</keyword>
<dbReference type="NCBIfam" id="TIGR00756">
    <property type="entry name" value="PPR"/>
    <property type="match status" value="2"/>
</dbReference>
<feature type="domain" description="Pentatricopeptide repeat-containing protein-mitochondrial" evidence="3">
    <location>
        <begin position="356"/>
        <end position="442"/>
    </location>
</feature>
<evidence type="ECO:0000256" key="1">
    <source>
        <dbReference type="ARBA" id="ARBA00022737"/>
    </source>
</evidence>
<reference evidence="4 5" key="1">
    <citation type="submission" date="2013-09" db="EMBL/GenBank/DDBJ databases">
        <title>Corchorus capsularis genome sequencing.</title>
        <authorList>
            <person name="Alam M."/>
            <person name="Haque M.S."/>
            <person name="Islam M.S."/>
            <person name="Emdad E.M."/>
            <person name="Islam M.M."/>
            <person name="Ahmed B."/>
            <person name="Halim A."/>
            <person name="Hossen Q.M.M."/>
            <person name="Hossain M.Z."/>
            <person name="Ahmed R."/>
            <person name="Khan M.M."/>
            <person name="Islam R."/>
            <person name="Rashid M.M."/>
            <person name="Khan S.A."/>
            <person name="Rahman M.S."/>
            <person name="Alam M."/>
        </authorList>
    </citation>
    <scope>NUCLEOTIDE SEQUENCE [LARGE SCALE GENOMIC DNA]</scope>
    <source>
        <strain evidence="5">cv. CVL-1</strain>
        <tissue evidence="4">Whole seedling</tissue>
    </source>
</reference>
<keyword evidence="5" id="KW-1185">Reference proteome</keyword>
<dbReference type="Gramene" id="OMO56828">
    <property type="protein sequence ID" value="OMO56828"/>
    <property type="gene ID" value="CCACVL1_26241"/>
</dbReference>
<evidence type="ECO:0000313" key="5">
    <source>
        <dbReference type="Proteomes" id="UP000188268"/>
    </source>
</evidence>
<dbReference type="EMBL" id="AWWV01014452">
    <property type="protein sequence ID" value="OMO56828.1"/>
    <property type="molecule type" value="Genomic_DNA"/>
</dbReference>
<accession>A0A1R3GFG2</accession>
<evidence type="ECO:0000256" key="2">
    <source>
        <dbReference type="PROSITE-ProRule" id="PRU00708"/>
    </source>
</evidence>
<dbReference type="InterPro" id="IPR011990">
    <property type="entry name" value="TPR-like_helical_dom_sf"/>
</dbReference>
<name>A0A1R3GFG2_COCAP</name>
<dbReference type="OMA" id="AQKGMNF"/>
<dbReference type="InterPro" id="IPR044175">
    <property type="entry name" value="At5g66631-like"/>
</dbReference>
<dbReference type="Pfam" id="PF13041">
    <property type="entry name" value="PPR_2"/>
    <property type="match status" value="1"/>
</dbReference>
<dbReference type="OrthoDB" id="185373at2759"/>
<evidence type="ECO:0000259" key="3">
    <source>
        <dbReference type="Pfam" id="PF23276"/>
    </source>
</evidence>
<organism evidence="4 5">
    <name type="scientific">Corchorus capsularis</name>
    <name type="common">Jute</name>
    <dbReference type="NCBI Taxonomy" id="210143"/>
    <lineage>
        <taxon>Eukaryota</taxon>
        <taxon>Viridiplantae</taxon>
        <taxon>Streptophyta</taxon>
        <taxon>Embryophyta</taxon>
        <taxon>Tracheophyta</taxon>
        <taxon>Spermatophyta</taxon>
        <taxon>Magnoliopsida</taxon>
        <taxon>eudicotyledons</taxon>
        <taxon>Gunneridae</taxon>
        <taxon>Pentapetalae</taxon>
        <taxon>rosids</taxon>
        <taxon>malvids</taxon>
        <taxon>Malvales</taxon>
        <taxon>Malvaceae</taxon>
        <taxon>Grewioideae</taxon>
        <taxon>Apeibeae</taxon>
        <taxon>Corchorus</taxon>
    </lineage>
</organism>
<proteinExistence type="predicted"/>
<dbReference type="InterPro" id="IPR002885">
    <property type="entry name" value="PPR_rpt"/>
</dbReference>
<protein>
    <recommendedName>
        <fullName evidence="3">Pentatricopeptide repeat-containing protein-mitochondrial domain-containing protein</fullName>
    </recommendedName>
</protein>
<dbReference type="InterPro" id="IPR057027">
    <property type="entry name" value="TPR_mt"/>
</dbReference>
<dbReference type="Proteomes" id="UP000188268">
    <property type="component" value="Unassembled WGS sequence"/>
</dbReference>
<dbReference type="Gene3D" id="1.25.40.10">
    <property type="entry name" value="Tetratricopeptide repeat domain"/>
    <property type="match status" value="3"/>
</dbReference>
<dbReference type="STRING" id="210143.A0A1R3GFG2"/>